<dbReference type="PIRSF" id="PIRSF006157">
    <property type="entry name" value="Doxgns_DODA"/>
    <property type="match status" value="1"/>
</dbReference>
<dbReference type="InterPro" id="IPR014436">
    <property type="entry name" value="Extradiol_dOase_DODA"/>
</dbReference>
<keyword evidence="5" id="KW-0560">Oxidoreductase</keyword>
<accession>A0A562QFX2</accession>
<evidence type="ECO:0000256" key="5">
    <source>
        <dbReference type="ARBA" id="ARBA00023002"/>
    </source>
</evidence>
<keyword evidence="3" id="KW-0479">Metal-binding</keyword>
<dbReference type="Proteomes" id="UP000316905">
    <property type="component" value="Unassembled WGS sequence"/>
</dbReference>
<comment type="cofactor">
    <cofactor evidence="1">
        <name>Zn(2+)</name>
        <dbReference type="ChEBI" id="CHEBI:29105"/>
    </cofactor>
</comment>
<evidence type="ECO:0000313" key="7">
    <source>
        <dbReference type="EMBL" id="TWI55593.1"/>
    </source>
</evidence>
<dbReference type="InterPro" id="IPR004183">
    <property type="entry name" value="Xdiol_dOase_suB"/>
</dbReference>
<dbReference type="SUPFAM" id="SSF53213">
    <property type="entry name" value="LigB-like"/>
    <property type="match status" value="1"/>
</dbReference>
<protein>
    <submittedName>
        <fullName evidence="7">4,5-DOPA dioxygenase extradiol</fullName>
    </submittedName>
</protein>
<evidence type="ECO:0000259" key="6">
    <source>
        <dbReference type="Pfam" id="PF02900"/>
    </source>
</evidence>
<dbReference type="Gene3D" id="3.40.830.10">
    <property type="entry name" value="LigB-like"/>
    <property type="match status" value="1"/>
</dbReference>
<dbReference type="CDD" id="cd07363">
    <property type="entry name" value="45_DOPA_Dioxygenase"/>
    <property type="match status" value="1"/>
</dbReference>
<keyword evidence="7" id="KW-0223">Dioxygenase</keyword>
<dbReference type="PANTHER" id="PTHR30096:SF0">
    <property type="entry name" value="4,5-DOPA DIOXYGENASE EXTRADIOL-LIKE PROTEIN"/>
    <property type="match status" value="1"/>
</dbReference>
<dbReference type="RefSeq" id="WP_145140353.1">
    <property type="nucleotide sequence ID" value="NZ_VLKY01000004.1"/>
</dbReference>
<evidence type="ECO:0000313" key="8">
    <source>
        <dbReference type="Proteomes" id="UP000316905"/>
    </source>
</evidence>
<evidence type="ECO:0000256" key="3">
    <source>
        <dbReference type="ARBA" id="ARBA00022723"/>
    </source>
</evidence>
<reference evidence="7 8" key="1">
    <citation type="journal article" date="2015" name="Stand. Genomic Sci.">
        <title>Genomic Encyclopedia of Bacterial and Archaeal Type Strains, Phase III: the genomes of soil and plant-associated and newly described type strains.</title>
        <authorList>
            <person name="Whitman W.B."/>
            <person name="Woyke T."/>
            <person name="Klenk H.P."/>
            <person name="Zhou Y."/>
            <person name="Lilburn T.G."/>
            <person name="Beck B.J."/>
            <person name="De Vos P."/>
            <person name="Vandamme P."/>
            <person name="Eisen J.A."/>
            <person name="Garrity G."/>
            <person name="Hugenholtz P."/>
            <person name="Kyrpides N.C."/>
        </authorList>
    </citation>
    <scope>NUCLEOTIDE SEQUENCE [LARGE SCALE GENOMIC DNA]</scope>
    <source>
        <strain evidence="7 8">CGMCC 1.6858</strain>
    </source>
</reference>
<sequence length="263" mass="29010">MTRLPTVFVSHGSPMEALDAGSAGRAWRALADTLPRPRAIVIVSAHFSAPYPVVGTAAQYDTIHDFYGFPPELYQLRYDAPGDPALAMHIVETLQAQNWPVRVHPSRGLDHGAWVPLRYMYPEVDIPVVNVSIDEHQDPSYHYRLGQALTAALDDDVLLIGSGSLTHNLSDFRRQTGAAPAYVTAFQRWIQERLRAGDIAALLDYRQQAPDSVRAHPSDEHLLPLFVALGAAEGAGDNVKVHFSEIAYQVLAMDLYSFSRQAA</sequence>
<feature type="domain" description="Extradiol ring-cleavage dioxygenase class III enzyme subunit B" evidence="6">
    <location>
        <begin position="29"/>
        <end position="240"/>
    </location>
</feature>
<dbReference type="Pfam" id="PF02900">
    <property type="entry name" value="LigB"/>
    <property type="match status" value="1"/>
</dbReference>
<organism evidence="7 8">
    <name type="scientific">Pseudomonas duriflava</name>
    <dbReference type="NCBI Taxonomy" id="459528"/>
    <lineage>
        <taxon>Bacteria</taxon>
        <taxon>Pseudomonadati</taxon>
        <taxon>Pseudomonadota</taxon>
        <taxon>Gammaproteobacteria</taxon>
        <taxon>Pseudomonadales</taxon>
        <taxon>Pseudomonadaceae</taxon>
        <taxon>Pseudomonas</taxon>
    </lineage>
</organism>
<evidence type="ECO:0000256" key="1">
    <source>
        <dbReference type="ARBA" id="ARBA00001947"/>
    </source>
</evidence>
<evidence type="ECO:0000256" key="4">
    <source>
        <dbReference type="ARBA" id="ARBA00022833"/>
    </source>
</evidence>
<dbReference type="GO" id="GO:0016702">
    <property type="term" value="F:oxidoreductase activity, acting on single donors with incorporation of molecular oxygen, incorporation of two atoms of oxygen"/>
    <property type="evidence" value="ECO:0007669"/>
    <property type="project" value="UniProtKB-ARBA"/>
</dbReference>
<dbReference type="OrthoDB" id="9790889at2"/>
<dbReference type="GO" id="GO:0008270">
    <property type="term" value="F:zinc ion binding"/>
    <property type="evidence" value="ECO:0007669"/>
    <property type="project" value="InterPro"/>
</dbReference>
<dbReference type="PANTHER" id="PTHR30096">
    <property type="entry name" value="4,5-DOPA DIOXYGENASE EXTRADIOL-LIKE PROTEIN"/>
    <property type="match status" value="1"/>
</dbReference>
<dbReference type="AlphaFoldDB" id="A0A562QFX2"/>
<gene>
    <name evidence="7" type="ORF">IQ22_01519</name>
</gene>
<dbReference type="GO" id="GO:0008198">
    <property type="term" value="F:ferrous iron binding"/>
    <property type="evidence" value="ECO:0007669"/>
    <property type="project" value="InterPro"/>
</dbReference>
<comment type="similarity">
    <text evidence="2">Belongs to the DODA-type extradiol aromatic ring-opening dioxygenase family.</text>
</comment>
<evidence type="ECO:0000256" key="2">
    <source>
        <dbReference type="ARBA" id="ARBA00007581"/>
    </source>
</evidence>
<keyword evidence="4" id="KW-0862">Zinc</keyword>
<dbReference type="EMBL" id="VLKY01000004">
    <property type="protein sequence ID" value="TWI55593.1"/>
    <property type="molecule type" value="Genomic_DNA"/>
</dbReference>
<comment type="caution">
    <text evidence="7">The sequence shown here is derived from an EMBL/GenBank/DDBJ whole genome shotgun (WGS) entry which is preliminary data.</text>
</comment>
<keyword evidence="8" id="KW-1185">Reference proteome</keyword>
<proteinExistence type="inferred from homology"/>
<name>A0A562QFX2_9PSED</name>